<evidence type="ECO:0000313" key="1">
    <source>
        <dbReference type="EMBL" id="KAK2191255.1"/>
    </source>
</evidence>
<sequence>MCLHGSFIHGSSCQHIWIITHRQWCLKAALLYTSTTQLPYSHRRVATSVLVNQAATAMCSVLHMYMQTYTVTALQSNLTAKDIWSHNNVTIDTQFMHTSSVHMY</sequence>
<accession>A0AAD9PAM9</accession>
<name>A0AAD9PAM9_RIDPI</name>
<comment type="caution">
    <text evidence="1">The sequence shown here is derived from an EMBL/GenBank/DDBJ whole genome shotgun (WGS) entry which is preliminary data.</text>
</comment>
<reference evidence="1" key="1">
    <citation type="journal article" date="2023" name="Mol. Biol. Evol.">
        <title>Third-Generation Sequencing Reveals the Adaptive Role of the Epigenome in Three Deep-Sea Polychaetes.</title>
        <authorList>
            <person name="Perez M."/>
            <person name="Aroh O."/>
            <person name="Sun Y."/>
            <person name="Lan Y."/>
            <person name="Juniper S.K."/>
            <person name="Young C.R."/>
            <person name="Angers B."/>
            <person name="Qian P.Y."/>
        </authorList>
    </citation>
    <scope>NUCLEOTIDE SEQUENCE</scope>
    <source>
        <strain evidence="1">R07B-5</strain>
    </source>
</reference>
<proteinExistence type="predicted"/>
<keyword evidence="2" id="KW-1185">Reference proteome</keyword>
<organism evidence="1 2">
    <name type="scientific">Ridgeia piscesae</name>
    <name type="common">Tubeworm</name>
    <dbReference type="NCBI Taxonomy" id="27915"/>
    <lineage>
        <taxon>Eukaryota</taxon>
        <taxon>Metazoa</taxon>
        <taxon>Spiralia</taxon>
        <taxon>Lophotrochozoa</taxon>
        <taxon>Annelida</taxon>
        <taxon>Polychaeta</taxon>
        <taxon>Sedentaria</taxon>
        <taxon>Canalipalpata</taxon>
        <taxon>Sabellida</taxon>
        <taxon>Siboglinidae</taxon>
        <taxon>Ridgeia</taxon>
    </lineage>
</organism>
<evidence type="ECO:0000313" key="2">
    <source>
        <dbReference type="Proteomes" id="UP001209878"/>
    </source>
</evidence>
<dbReference type="EMBL" id="JAODUO010000055">
    <property type="protein sequence ID" value="KAK2191255.1"/>
    <property type="molecule type" value="Genomic_DNA"/>
</dbReference>
<dbReference type="Proteomes" id="UP001209878">
    <property type="component" value="Unassembled WGS sequence"/>
</dbReference>
<gene>
    <name evidence="1" type="ORF">NP493_56g00032</name>
</gene>
<protein>
    <submittedName>
        <fullName evidence="1">Uncharacterized protein</fullName>
    </submittedName>
</protein>
<dbReference type="AlphaFoldDB" id="A0AAD9PAM9"/>